<reference evidence="4 5" key="1">
    <citation type="submission" date="2013-11" db="EMBL/GenBank/DDBJ databases">
        <title>Opisthorchis viverrini - life in the bile duct.</title>
        <authorList>
            <person name="Young N.D."/>
            <person name="Nagarajan N."/>
            <person name="Lin S.J."/>
            <person name="Korhonen P.K."/>
            <person name="Jex A.R."/>
            <person name="Hall R.S."/>
            <person name="Safavi-Hemami H."/>
            <person name="Kaewkong W."/>
            <person name="Bertrand D."/>
            <person name="Gao S."/>
            <person name="Seet Q."/>
            <person name="Wongkham S."/>
            <person name="Teh B.T."/>
            <person name="Wongkham C."/>
            <person name="Intapan P.M."/>
            <person name="Maleewong W."/>
            <person name="Yang X."/>
            <person name="Hu M."/>
            <person name="Wang Z."/>
            <person name="Hofmann A."/>
            <person name="Sternberg P.W."/>
            <person name="Tan P."/>
            <person name="Wang J."/>
            <person name="Gasser R.B."/>
        </authorList>
    </citation>
    <scope>NUCLEOTIDE SEQUENCE [LARGE SCALE GENOMIC DNA]</scope>
</reference>
<organism evidence="4 5">
    <name type="scientific">Opisthorchis viverrini</name>
    <name type="common">Southeast Asian liver fluke</name>
    <dbReference type="NCBI Taxonomy" id="6198"/>
    <lineage>
        <taxon>Eukaryota</taxon>
        <taxon>Metazoa</taxon>
        <taxon>Spiralia</taxon>
        <taxon>Lophotrochozoa</taxon>
        <taxon>Platyhelminthes</taxon>
        <taxon>Trematoda</taxon>
        <taxon>Digenea</taxon>
        <taxon>Opisthorchiida</taxon>
        <taxon>Opisthorchiata</taxon>
        <taxon>Opisthorchiidae</taxon>
        <taxon>Opisthorchis</taxon>
    </lineage>
</organism>
<feature type="domain" description="Piwi" evidence="3">
    <location>
        <begin position="702"/>
        <end position="934"/>
    </location>
</feature>
<dbReference type="InterPro" id="IPR003165">
    <property type="entry name" value="Piwi"/>
</dbReference>
<name>A0A074ZP29_OPIVI</name>
<dbReference type="PANTHER" id="PTHR22891">
    <property type="entry name" value="EUKARYOTIC TRANSLATION INITIATION FACTOR 2C"/>
    <property type="match status" value="1"/>
</dbReference>
<dbReference type="SMART" id="SM00950">
    <property type="entry name" value="Piwi"/>
    <property type="match status" value="2"/>
</dbReference>
<dbReference type="RefSeq" id="XP_009171145.1">
    <property type="nucleotide sequence ID" value="XM_009172881.1"/>
</dbReference>
<dbReference type="PROSITE" id="PS50821">
    <property type="entry name" value="PAZ"/>
    <property type="match status" value="1"/>
</dbReference>
<dbReference type="SUPFAM" id="SSF101690">
    <property type="entry name" value="PAZ domain"/>
    <property type="match status" value="1"/>
</dbReference>
<dbReference type="STRING" id="6198.A0A074ZP29"/>
<protein>
    <recommendedName>
        <fullName evidence="6">Piwi domain protein</fullName>
    </recommendedName>
</protein>
<keyword evidence="5" id="KW-1185">Reference proteome</keyword>
<dbReference type="Pfam" id="PF02171">
    <property type="entry name" value="Piwi"/>
    <property type="match status" value="1"/>
</dbReference>
<evidence type="ECO:0000313" key="5">
    <source>
        <dbReference type="Proteomes" id="UP000054324"/>
    </source>
</evidence>
<dbReference type="Gene3D" id="2.170.260.10">
    <property type="entry name" value="paz domain"/>
    <property type="match status" value="1"/>
</dbReference>
<evidence type="ECO:0000256" key="1">
    <source>
        <dbReference type="SAM" id="MobiDB-lite"/>
    </source>
</evidence>
<dbReference type="CDD" id="cd02846">
    <property type="entry name" value="PAZ_argonaute_like"/>
    <property type="match status" value="1"/>
</dbReference>
<dbReference type="GeneID" id="20321556"/>
<sequence length="1272" mass="142928">MQRGRGRGGYSDRGRGGYDDQGGGGRGSYGPHRGAPRMSAGPDRYGDDRQRFSSGPPPSARGYGGPRPPRGSDLPRGGSGQRGAPRRNTGEMPPPQFPPRGRGQAWQPRGDIGGEQQTSLGLDDFPPPTSGEKLVGQSRETSSERAPSERSVSSDHRKPSDADYAHKPDGSGDRISPSASSDSLSEPARQKKSHPILRPGSDLVGALAKLSMQRSIHIPSRPDKGGSSGQRCEVVANCWDLNLLSKSVLMYFIEPVAVYRLDKEKKKVELNLPPKEKRALLQQVVNGLHREVIYDGGHAIYSEKPIPGVTKDGVTRQINILDPLNRDELLLDYRIMEVQTVHTSDVANFITNSKATSLDMPQDSIRLLDCILKTICKGSFESFGRAALFYTDPVKVVHDKLFSIHKGFITSVRPQWKVRVNIDMTCKAFFTSGNLADVMYEKYGDNIVNCSRQMAMDLRRIRVETIPFYKNDAGGKYSRRFTVHGLSSESAATLMITDVNQTVADYFDKHHNIRLKYPELPCVKVNLSRDVFLPMELLNIIPYQAPNAKKSEIASEVIRCAAIRPEERFRELDNFVKEIIKSSHPLVKEFGIQVDPRPLKIPARVLDTPSASFGRQQSQLGRGKWVAPAFFHPASADGVINWAILSLPGDRNAQRHQQMLATQLPSTAQRFNVMMNRPECAIIQRADLQHQFQKLISRGIHFILLVLYDDLNYPTIKRLGDLQTGMRTQCVRGRTLDKPNVIPNLLLKINGKLGGINWQITDVMRNDELVMVFGADVTHPAPTQTQQVRQSIAAVLGSVTPDLMRYAVVVRQQATTEKGNKTTREIIDSMDSIVGELLKAFCRNTNGRFPTRLIFYRDGVSEGQFENVLVEELASIQRACTALRPDYEPAITYIVVQKRHHIRFRPMNPRQRNVDPGTVVDTHVTHSREFDFYLCSQEGIQGIHFILLVLYDDLNYPTIKRLGDLQTGMRTQCVRGRTLDKPNVIPNLLLKINGKLGGINWQITDVMRNDELVMVFGADVTHPAPTQTQQVRQSIAAVLGSVTPDLMRYAVVVRQQATTEKGNKTTREIIDSMDSIVGELLKAFCRNTNGRFPTRLIFYRDGVSEGQFENVLVEELASIQRACTALRPDYEPAITYIVVQKRHHIRFRPMNPRQRNVDPGTVVDTHVTHSREFDFYLCSQEGIQGTSKPAHYHVLYDDSNWTSDALQRFTFFLCHAYMRCPRSVSYPAPTYYAHLAAFRARDWVSDLEKPGVLLKGGRFCVHESQITGMYYL</sequence>
<dbReference type="OrthoDB" id="10252740at2759"/>
<feature type="domain" description="PAZ" evidence="2">
    <location>
        <begin position="443"/>
        <end position="542"/>
    </location>
</feature>
<dbReference type="Pfam" id="PF02170">
    <property type="entry name" value="PAZ"/>
    <property type="match status" value="1"/>
</dbReference>
<evidence type="ECO:0000313" key="4">
    <source>
        <dbReference type="EMBL" id="KER25085.1"/>
    </source>
</evidence>
<dbReference type="EMBL" id="KL596787">
    <property type="protein sequence ID" value="KER25085.1"/>
    <property type="molecule type" value="Genomic_DNA"/>
</dbReference>
<feature type="compositionally biased region" description="Gly residues" evidence="1">
    <location>
        <begin position="19"/>
        <end position="28"/>
    </location>
</feature>
<dbReference type="InterPro" id="IPR036397">
    <property type="entry name" value="RNaseH_sf"/>
</dbReference>
<dbReference type="Proteomes" id="UP000054324">
    <property type="component" value="Unassembled WGS sequence"/>
</dbReference>
<gene>
    <name evidence="4" type="ORF">T265_07377</name>
</gene>
<dbReference type="InterPro" id="IPR036085">
    <property type="entry name" value="PAZ_dom_sf"/>
</dbReference>
<evidence type="ECO:0000259" key="3">
    <source>
        <dbReference type="PROSITE" id="PS50822"/>
    </source>
</evidence>
<feature type="domain" description="Piwi" evidence="3">
    <location>
        <begin position="945"/>
        <end position="1245"/>
    </location>
</feature>
<dbReference type="KEGG" id="ovi:T265_07377"/>
<dbReference type="AlphaFoldDB" id="A0A074ZP29"/>
<dbReference type="Gene3D" id="3.30.420.10">
    <property type="entry name" value="Ribonuclease H-like superfamily/Ribonuclease H"/>
    <property type="match status" value="2"/>
</dbReference>
<feature type="compositionally biased region" description="Low complexity" evidence="1">
    <location>
        <begin position="173"/>
        <end position="187"/>
    </location>
</feature>
<dbReference type="CTD" id="20321556"/>
<dbReference type="Gene3D" id="3.40.50.2300">
    <property type="match status" value="1"/>
</dbReference>
<dbReference type="PROSITE" id="PS50822">
    <property type="entry name" value="PIWI"/>
    <property type="match status" value="2"/>
</dbReference>
<accession>A0A074ZP29</accession>
<dbReference type="InterPro" id="IPR003100">
    <property type="entry name" value="PAZ_dom"/>
</dbReference>
<evidence type="ECO:0000259" key="2">
    <source>
        <dbReference type="PROSITE" id="PS50821"/>
    </source>
</evidence>
<dbReference type="SUPFAM" id="SSF53098">
    <property type="entry name" value="Ribonuclease H-like"/>
    <property type="match status" value="2"/>
</dbReference>
<feature type="region of interest" description="Disordered" evidence="1">
    <location>
        <begin position="1"/>
        <end position="200"/>
    </location>
</feature>
<feature type="compositionally biased region" description="Basic and acidic residues" evidence="1">
    <location>
        <begin position="141"/>
        <end position="172"/>
    </location>
</feature>
<proteinExistence type="predicted"/>
<evidence type="ECO:0008006" key="6">
    <source>
        <dbReference type="Google" id="ProtNLM"/>
    </source>
</evidence>
<dbReference type="GO" id="GO:0003723">
    <property type="term" value="F:RNA binding"/>
    <property type="evidence" value="ECO:0007669"/>
    <property type="project" value="InterPro"/>
</dbReference>
<dbReference type="InterPro" id="IPR012337">
    <property type="entry name" value="RNaseH-like_sf"/>
</dbReference>